<evidence type="ECO:0000259" key="1">
    <source>
        <dbReference type="Pfam" id="PF13764"/>
    </source>
</evidence>
<gene>
    <name evidence="2" type="ORF">NP493_1122g00038</name>
</gene>
<dbReference type="InterPro" id="IPR025704">
    <property type="entry name" value="E3_Ub_ligase_UBR4_C"/>
</dbReference>
<feature type="domain" description="E3 ubiquitin ligase UBR4 C-terminal" evidence="1">
    <location>
        <begin position="1"/>
        <end position="190"/>
    </location>
</feature>
<name>A0AAD9KH05_RIDPI</name>
<comment type="caution">
    <text evidence="2">The sequence shown here is derived from an EMBL/GenBank/DDBJ whole genome shotgun (WGS) entry which is preliminary data.</text>
</comment>
<dbReference type="Proteomes" id="UP001209878">
    <property type="component" value="Unassembled WGS sequence"/>
</dbReference>
<sequence length="204" mass="23191">MRIVYRMRGLLGDATEDMVNTLDTGKDEDVDKEEVYRMANVMAECGGLDVMLLRLSAIRDLVSGKQLMSVLLKLFSFCTMVKLNRQQLIKPDRNTISIMLGALNLILQVMETILQEASEHPPELYQEFSKLCSDKEQLMILLDRINSPFVRSNASVLQALMRLIPFLAFGEQTKMQTLVNHFQPYLDFNRSVLPQSVTSSPTLT</sequence>
<keyword evidence="3" id="KW-1185">Reference proteome</keyword>
<dbReference type="PANTHER" id="PTHR21725">
    <property type="entry name" value="E3 UBIQUITIN-PROTEIN LIGASE UBR4"/>
    <property type="match status" value="1"/>
</dbReference>
<dbReference type="PANTHER" id="PTHR21725:SF1">
    <property type="entry name" value="E3 UBIQUITIN-PROTEIN LIGASE UBR4"/>
    <property type="match status" value="1"/>
</dbReference>
<dbReference type="Pfam" id="PF13764">
    <property type="entry name" value="E3_UbLigase_R4"/>
    <property type="match status" value="1"/>
</dbReference>
<organism evidence="2 3">
    <name type="scientific">Ridgeia piscesae</name>
    <name type="common">Tubeworm</name>
    <dbReference type="NCBI Taxonomy" id="27915"/>
    <lineage>
        <taxon>Eukaryota</taxon>
        <taxon>Metazoa</taxon>
        <taxon>Spiralia</taxon>
        <taxon>Lophotrochozoa</taxon>
        <taxon>Annelida</taxon>
        <taxon>Polychaeta</taxon>
        <taxon>Sedentaria</taxon>
        <taxon>Canalipalpata</taxon>
        <taxon>Sabellida</taxon>
        <taxon>Siboglinidae</taxon>
        <taxon>Ridgeia</taxon>
    </lineage>
</organism>
<accession>A0AAD9KH05</accession>
<dbReference type="InterPro" id="IPR045189">
    <property type="entry name" value="UBR4-like"/>
</dbReference>
<evidence type="ECO:0000313" key="2">
    <source>
        <dbReference type="EMBL" id="KAK2170945.1"/>
    </source>
</evidence>
<proteinExistence type="predicted"/>
<reference evidence="2" key="1">
    <citation type="journal article" date="2023" name="Mol. Biol. Evol.">
        <title>Third-Generation Sequencing Reveals the Adaptive Role of the Epigenome in Three Deep-Sea Polychaetes.</title>
        <authorList>
            <person name="Perez M."/>
            <person name="Aroh O."/>
            <person name="Sun Y."/>
            <person name="Lan Y."/>
            <person name="Juniper S.K."/>
            <person name="Young C.R."/>
            <person name="Angers B."/>
            <person name="Qian P.Y."/>
        </authorList>
    </citation>
    <scope>NUCLEOTIDE SEQUENCE</scope>
    <source>
        <strain evidence="2">R07B-5</strain>
    </source>
</reference>
<dbReference type="EMBL" id="JAODUO010001122">
    <property type="protein sequence ID" value="KAK2170945.1"/>
    <property type="molecule type" value="Genomic_DNA"/>
</dbReference>
<dbReference type="AlphaFoldDB" id="A0AAD9KH05"/>
<protein>
    <recommendedName>
        <fullName evidence="1">E3 ubiquitin ligase UBR4 C-terminal domain-containing protein</fullName>
    </recommendedName>
</protein>
<evidence type="ECO:0000313" key="3">
    <source>
        <dbReference type="Proteomes" id="UP001209878"/>
    </source>
</evidence>